<comment type="caution">
    <text evidence="2">The sequence shown here is derived from an EMBL/GenBank/DDBJ whole genome shotgun (WGS) entry which is preliminary data.</text>
</comment>
<sequence>MGDLNIELSTTEAQAHSVMKWAVSRHTGASSKALAAAFFGFENDGSWPRDESDLGRCMLLVDLNPFIRGGLDRVALMNPQWNAIVENWDALESLYHEGNIARMGSKLQSILNAVKSNQKQNSGKRYVQRDKSRLHRE</sequence>
<evidence type="ECO:0000313" key="2">
    <source>
        <dbReference type="EMBL" id="HAS8538193.1"/>
    </source>
</evidence>
<dbReference type="AlphaFoldDB" id="A0A8H9K5G8"/>
<evidence type="ECO:0000256" key="1">
    <source>
        <dbReference type="SAM" id="MobiDB-lite"/>
    </source>
</evidence>
<name>A0A8H9K5G8_VIBVL</name>
<feature type="compositionally biased region" description="Basic and acidic residues" evidence="1">
    <location>
        <begin position="127"/>
        <end position="137"/>
    </location>
</feature>
<organism evidence="2">
    <name type="scientific">Vibrio vulnificus</name>
    <dbReference type="NCBI Taxonomy" id="672"/>
    <lineage>
        <taxon>Bacteria</taxon>
        <taxon>Pseudomonadati</taxon>
        <taxon>Pseudomonadota</taxon>
        <taxon>Gammaproteobacteria</taxon>
        <taxon>Vibrionales</taxon>
        <taxon>Vibrionaceae</taxon>
        <taxon>Vibrio</taxon>
    </lineage>
</organism>
<reference evidence="2" key="2">
    <citation type="submission" date="2019-01" db="EMBL/GenBank/DDBJ databases">
        <authorList>
            <consortium name="NCBI Pathogen Detection Project"/>
        </authorList>
    </citation>
    <scope>NUCLEOTIDE SEQUENCE</scope>
    <source>
        <strain evidence="2">BCW_3452</strain>
    </source>
</reference>
<gene>
    <name evidence="2" type="ORF">I7730_00070</name>
</gene>
<protein>
    <submittedName>
        <fullName evidence="2">Uncharacterized protein</fullName>
    </submittedName>
</protein>
<dbReference type="EMBL" id="DACRBY010000001">
    <property type="protein sequence ID" value="HAS8538193.1"/>
    <property type="molecule type" value="Genomic_DNA"/>
</dbReference>
<feature type="region of interest" description="Disordered" evidence="1">
    <location>
        <begin position="118"/>
        <end position="137"/>
    </location>
</feature>
<proteinExistence type="predicted"/>
<accession>A0A8H9K5G8</accession>
<reference evidence="2" key="1">
    <citation type="journal article" date="2018" name="Genome Biol.">
        <title>SKESA: strategic k-mer extension for scrupulous assemblies.</title>
        <authorList>
            <person name="Souvorov A."/>
            <person name="Agarwala R."/>
            <person name="Lipman D.J."/>
        </authorList>
    </citation>
    <scope>NUCLEOTIDE SEQUENCE</scope>
    <source>
        <strain evidence="2">BCW_3452</strain>
    </source>
</reference>
<dbReference type="Proteomes" id="UP000863257">
    <property type="component" value="Unassembled WGS sequence"/>
</dbReference>